<dbReference type="AlphaFoldDB" id="A0A169PBI8"/>
<dbReference type="Gene3D" id="1.10.10.60">
    <property type="entry name" value="Homeodomain-like"/>
    <property type="match status" value="1"/>
</dbReference>
<dbReference type="PANTHER" id="PTHR46796">
    <property type="entry name" value="HTH-TYPE TRANSCRIPTIONAL ACTIVATOR RHAS-RELATED"/>
    <property type="match status" value="1"/>
</dbReference>
<accession>A0A169PBI8</accession>
<dbReference type="PROSITE" id="PS50943">
    <property type="entry name" value="HTH_CROC1"/>
    <property type="match status" value="1"/>
</dbReference>
<gene>
    <name evidence="6" type="ORF">SLA_6313</name>
</gene>
<dbReference type="KEGG" id="slau:SLA_6313"/>
<evidence type="ECO:0000256" key="2">
    <source>
        <dbReference type="ARBA" id="ARBA00023125"/>
    </source>
</evidence>
<dbReference type="InterPro" id="IPR050204">
    <property type="entry name" value="AraC_XylS_family_regulators"/>
</dbReference>
<feature type="domain" description="HTH cro/C1-type" evidence="5">
    <location>
        <begin position="176"/>
        <end position="197"/>
    </location>
</feature>
<evidence type="ECO:0000256" key="1">
    <source>
        <dbReference type="ARBA" id="ARBA00023015"/>
    </source>
</evidence>
<keyword evidence="7" id="KW-1185">Reference proteome</keyword>
<evidence type="ECO:0000256" key="3">
    <source>
        <dbReference type="ARBA" id="ARBA00023163"/>
    </source>
</evidence>
<dbReference type="InterPro" id="IPR001387">
    <property type="entry name" value="Cro/C1-type_HTH"/>
</dbReference>
<dbReference type="GO" id="GO:0043565">
    <property type="term" value="F:sequence-specific DNA binding"/>
    <property type="evidence" value="ECO:0007669"/>
    <property type="project" value="InterPro"/>
</dbReference>
<keyword evidence="3" id="KW-0804">Transcription</keyword>
<dbReference type="Pfam" id="PF12833">
    <property type="entry name" value="HTH_18"/>
    <property type="match status" value="1"/>
</dbReference>
<keyword evidence="2" id="KW-0238">DNA-binding</keyword>
<dbReference type="PANTHER" id="PTHR46796:SF15">
    <property type="entry name" value="BLL1074 PROTEIN"/>
    <property type="match status" value="1"/>
</dbReference>
<organism evidence="6 7">
    <name type="scientific">Streptomyces laurentii</name>
    <dbReference type="NCBI Taxonomy" id="39478"/>
    <lineage>
        <taxon>Bacteria</taxon>
        <taxon>Bacillati</taxon>
        <taxon>Actinomycetota</taxon>
        <taxon>Actinomycetes</taxon>
        <taxon>Kitasatosporales</taxon>
        <taxon>Streptomycetaceae</taxon>
        <taxon>Streptomyces</taxon>
    </lineage>
</organism>
<dbReference type="RefSeq" id="WP_359875635.1">
    <property type="nucleotide sequence ID" value="NZ_JBEYHT010000013.1"/>
</dbReference>
<dbReference type="SUPFAM" id="SSF46689">
    <property type="entry name" value="Homeodomain-like"/>
    <property type="match status" value="2"/>
</dbReference>
<evidence type="ECO:0000259" key="4">
    <source>
        <dbReference type="PROSITE" id="PS01124"/>
    </source>
</evidence>
<reference evidence="6 7" key="1">
    <citation type="journal article" date="2016" name="Genome Announc.">
        <title>Complete Genome Sequence of Thiostrepton-Producing Streptomyces laurentii ATCC 31255.</title>
        <authorList>
            <person name="Doi K."/>
            <person name="Fujino Y."/>
            <person name="Nagayoshi Y."/>
            <person name="Ohshima T."/>
            <person name="Ogata S."/>
        </authorList>
    </citation>
    <scope>NUCLEOTIDE SEQUENCE [LARGE SCALE GENOMIC DNA]</scope>
    <source>
        <strain evidence="6 7">ATCC 31255</strain>
    </source>
</reference>
<evidence type="ECO:0000259" key="5">
    <source>
        <dbReference type="PROSITE" id="PS50943"/>
    </source>
</evidence>
<dbReference type="GO" id="GO:0003700">
    <property type="term" value="F:DNA-binding transcription factor activity"/>
    <property type="evidence" value="ECO:0007669"/>
    <property type="project" value="InterPro"/>
</dbReference>
<dbReference type="InterPro" id="IPR018060">
    <property type="entry name" value="HTH_AraC"/>
</dbReference>
<keyword evidence="1" id="KW-0805">Transcription regulation</keyword>
<dbReference type="SMART" id="SM00342">
    <property type="entry name" value="HTH_ARAC"/>
    <property type="match status" value="1"/>
</dbReference>
<dbReference type="PROSITE" id="PS01124">
    <property type="entry name" value="HTH_ARAC_FAMILY_2"/>
    <property type="match status" value="1"/>
</dbReference>
<dbReference type="Proteomes" id="UP000217676">
    <property type="component" value="Chromosome"/>
</dbReference>
<proteinExistence type="predicted"/>
<dbReference type="InterPro" id="IPR009057">
    <property type="entry name" value="Homeodomain-like_sf"/>
</dbReference>
<dbReference type="EMBL" id="AP017424">
    <property type="protein sequence ID" value="BAU87182.1"/>
    <property type="molecule type" value="Genomic_DNA"/>
</dbReference>
<name>A0A169PBI8_STRLU</name>
<protein>
    <submittedName>
        <fullName evidence="6">AraC family transcriptional regulator</fullName>
    </submittedName>
</protein>
<sequence length="275" mass="29491">MLTSVPVAARPDFGISAVSCRADHTRWSAPEVRADYRVVLVRRGLFRRRAAGVPADVDTTLAYVGVPGEEESFAHPAGGDVCTSISVTPRLWRSLAGDSGPTARTIYIDPRIDLAHRRLLTAARSDDVDYATAEELLGLLSTVVSRGATGPTPLGNASVDRDRSLVAAAREAIAEGDPSADTLFALADSLGVSPSRLSRAFPRHLGVSVTRYRHRVRIGRALDRLEAGETSLSALAADLGYADQAHLTRTMRQYLDHTPTALRRLLAPAPESAHP</sequence>
<evidence type="ECO:0000313" key="6">
    <source>
        <dbReference type="EMBL" id="BAU87182.1"/>
    </source>
</evidence>
<evidence type="ECO:0000313" key="7">
    <source>
        <dbReference type="Proteomes" id="UP000217676"/>
    </source>
</evidence>
<feature type="domain" description="HTH araC/xylS-type" evidence="4">
    <location>
        <begin position="163"/>
        <end position="265"/>
    </location>
</feature>